<reference evidence="2 3" key="1">
    <citation type="submission" date="2019-07" db="EMBL/GenBank/DDBJ databases">
        <title>R&amp;d 2014.</title>
        <authorList>
            <person name="Klenk H.-P."/>
        </authorList>
    </citation>
    <scope>NUCLEOTIDE SEQUENCE [LARGE SCALE GENOMIC DNA]</scope>
    <source>
        <strain evidence="2 3">DSM 43912</strain>
    </source>
</reference>
<organism evidence="2 3">
    <name type="scientific">Micromonospora sagamiensis</name>
    <dbReference type="NCBI Taxonomy" id="47875"/>
    <lineage>
        <taxon>Bacteria</taxon>
        <taxon>Bacillati</taxon>
        <taxon>Actinomycetota</taxon>
        <taxon>Actinomycetes</taxon>
        <taxon>Micromonosporales</taxon>
        <taxon>Micromonosporaceae</taxon>
        <taxon>Micromonospora</taxon>
    </lineage>
</organism>
<name>A0A562WQ03_9ACTN</name>
<evidence type="ECO:0000313" key="3">
    <source>
        <dbReference type="Proteomes" id="UP000319728"/>
    </source>
</evidence>
<dbReference type="GO" id="GO:0016491">
    <property type="term" value="F:oxidoreductase activity"/>
    <property type="evidence" value="ECO:0007669"/>
    <property type="project" value="InterPro"/>
</dbReference>
<protein>
    <submittedName>
        <fullName evidence="2">Nitroreductase family protein</fullName>
    </submittedName>
</protein>
<dbReference type="InterPro" id="IPR029479">
    <property type="entry name" value="Nitroreductase"/>
</dbReference>
<gene>
    <name evidence="2" type="ORF">JD81_05784</name>
</gene>
<dbReference type="EMBL" id="VLLP01000001">
    <property type="protein sequence ID" value="TWJ32211.1"/>
    <property type="molecule type" value="Genomic_DNA"/>
</dbReference>
<proteinExistence type="predicted"/>
<sequence length="222" mass="23499">MGEPRDAPPLSGRPSPALVFHQLTQLPATGPPLATLRVPCQQPGRREQVRRPASCRSFGPATPEVDAAVRAVADVVLSRDRDGRKAYPSAGGLYAVRGYVVQSYARLVTAPGGSHQPVLGAVDPEEIRTATFGQVAGQPNWLVLTGSQPDYQERYGLRGYRYLLLEAGHVAQCLIDEAGHAGLRALPVGAFDDEGLAAAVGLRGTRQLPLYVVAMGAEAARG</sequence>
<dbReference type="AlphaFoldDB" id="A0A562WQ03"/>
<dbReference type="Pfam" id="PF00881">
    <property type="entry name" value="Nitroreductase"/>
    <property type="match status" value="1"/>
</dbReference>
<dbReference type="SUPFAM" id="SSF55469">
    <property type="entry name" value="FMN-dependent nitroreductase-like"/>
    <property type="match status" value="1"/>
</dbReference>
<dbReference type="InterPro" id="IPR000415">
    <property type="entry name" value="Nitroreductase-like"/>
</dbReference>
<evidence type="ECO:0000259" key="1">
    <source>
        <dbReference type="Pfam" id="PF00881"/>
    </source>
</evidence>
<dbReference type="RefSeq" id="WP_145821513.1">
    <property type="nucleotide sequence ID" value="NZ_AP023438.1"/>
</dbReference>
<comment type="caution">
    <text evidence="2">The sequence shown here is derived from an EMBL/GenBank/DDBJ whole genome shotgun (WGS) entry which is preliminary data.</text>
</comment>
<accession>A0A562WQ03</accession>
<keyword evidence="3" id="KW-1185">Reference proteome</keyword>
<dbReference type="Proteomes" id="UP000319728">
    <property type="component" value="Unassembled WGS sequence"/>
</dbReference>
<evidence type="ECO:0000313" key="2">
    <source>
        <dbReference type="EMBL" id="TWJ32211.1"/>
    </source>
</evidence>
<dbReference type="Gene3D" id="3.40.109.10">
    <property type="entry name" value="NADH Oxidase"/>
    <property type="match status" value="1"/>
</dbReference>
<dbReference type="OrthoDB" id="3723182at2"/>
<feature type="domain" description="Nitroreductase" evidence="1">
    <location>
        <begin position="54"/>
        <end position="216"/>
    </location>
</feature>